<feature type="non-terminal residue" evidence="8">
    <location>
        <position position="1"/>
    </location>
</feature>
<dbReference type="SUPFAM" id="SSF48264">
    <property type="entry name" value="Cytochrome P450"/>
    <property type="match status" value="1"/>
</dbReference>
<proteinExistence type="inferred from homology"/>
<keyword evidence="3" id="KW-0349">Heme</keyword>
<keyword evidence="7" id="KW-0503">Monooxygenase</keyword>
<dbReference type="EMBL" id="KN837329">
    <property type="protein sequence ID" value="KIJ27636.1"/>
    <property type="molecule type" value="Genomic_DNA"/>
</dbReference>
<evidence type="ECO:0000256" key="6">
    <source>
        <dbReference type="ARBA" id="ARBA00023004"/>
    </source>
</evidence>
<dbReference type="Pfam" id="PF00067">
    <property type="entry name" value="p450"/>
    <property type="match status" value="1"/>
</dbReference>
<dbReference type="PANTHER" id="PTHR46300:SF12">
    <property type="entry name" value="P450, PUTATIVE (EUROFUNG)-RELATED"/>
    <property type="match status" value="1"/>
</dbReference>
<dbReference type="GO" id="GO:0005506">
    <property type="term" value="F:iron ion binding"/>
    <property type="evidence" value="ECO:0007669"/>
    <property type="project" value="InterPro"/>
</dbReference>
<reference evidence="8 9" key="1">
    <citation type="submission" date="2014-06" db="EMBL/GenBank/DDBJ databases">
        <title>Evolutionary Origins and Diversification of the Mycorrhizal Mutualists.</title>
        <authorList>
            <consortium name="DOE Joint Genome Institute"/>
            <consortium name="Mycorrhizal Genomics Consortium"/>
            <person name="Kohler A."/>
            <person name="Kuo A."/>
            <person name="Nagy L.G."/>
            <person name="Floudas D."/>
            <person name="Copeland A."/>
            <person name="Barry K.W."/>
            <person name="Cichocki N."/>
            <person name="Veneault-Fourrey C."/>
            <person name="LaButti K."/>
            <person name="Lindquist E.A."/>
            <person name="Lipzen A."/>
            <person name="Lundell T."/>
            <person name="Morin E."/>
            <person name="Murat C."/>
            <person name="Riley R."/>
            <person name="Ohm R."/>
            <person name="Sun H."/>
            <person name="Tunlid A."/>
            <person name="Henrissat B."/>
            <person name="Grigoriev I.V."/>
            <person name="Hibbett D.S."/>
            <person name="Martin F."/>
        </authorList>
    </citation>
    <scope>NUCLEOTIDE SEQUENCE [LARGE SCALE GENOMIC DNA]</scope>
    <source>
        <strain evidence="8 9">SS14</strain>
    </source>
</reference>
<evidence type="ECO:0008006" key="10">
    <source>
        <dbReference type="Google" id="ProtNLM"/>
    </source>
</evidence>
<gene>
    <name evidence="8" type="ORF">M422DRAFT_190787</name>
</gene>
<dbReference type="InterPro" id="IPR001128">
    <property type="entry name" value="Cyt_P450"/>
</dbReference>
<name>A0A0C9UQE8_SPHS4</name>
<evidence type="ECO:0000256" key="7">
    <source>
        <dbReference type="ARBA" id="ARBA00023033"/>
    </source>
</evidence>
<keyword evidence="5" id="KW-0560">Oxidoreductase</keyword>
<dbReference type="Proteomes" id="UP000054279">
    <property type="component" value="Unassembled WGS sequence"/>
</dbReference>
<evidence type="ECO:0000256" key="5">
    <source>
        <dbReference type="ARBA" id="ARBA00023002"/>
    </source>
</evidence>
<evidence type="ECO:0000256" key="4">
    <source>
        <dbReference type="ARBA" id="ARBA00022723"/>
    </source>
</evidence>
<dbReference type="HOGENOM" id="CLU_2838347_0_0_1"/>
<keyword evidence="4" id="KW-0479">Metal-binding</keyword>
<dbReference type="InterPro" id="IPR036396">
    <property type="entry name" value="Cyt_P450_sf"/>
</dbReference>
<dbReference type="GO" id="GO:0004497">
    <property type="term" value="F:monooxygenase activity"/>
    <property type="evidence" value="ECO:0007669"/>
    <property type="project" value="UniProtKB-KW"/>
</dbReference>
<protein>
    <recommendedName>
        <fullName evidence="10">Cytochrome P450</fullName>
    </recommendedName>
</protein>
<dbReference type="PANTHER" id="PTHR46300">
    <property type="entry name" value="P450, PUTATIVE (EUROFUNG)-RELATED-RELATED"/>
    <property type="match status" value="1"/>
</dbReference>
<dbReference type="InterPro" id="IPR050364">
    <property type="entry name" value="Cytochrome_P450_fung"/>
</dbReference>
<dbReference type="GO" id="GO:0020037">
    <property type="term" value="F:heme binding"/>
    <property type="evidence" value="ECO:0007669"/>
    <property type="project" value="InterPro"/>
</dbReference>
<evidence type="ECO:0000256" key="1">
    <source>
        <dbReference type="ARBA" id="ARBA00001971"/>
    </source>
</evidence>
<comment type="cofactor">
    <cofactor evidence="1">
        <name>heme</name>
        <dbReference type="ChEBI" id="CHEBI:30413"/>
    </cofactor>
</comment>
<dbReference type="AlphaFoldDB" id="A0A0C9UQE8"/>
<organism evidence="8 9">
    <name type="scientific">Sphaerobolus stellatus (strain SS14)</name>
    <dbReference type="NCBI Taxonomy" id="990650"/>
    <lineage>
        <taxon>Eukaryota</taxon>
        <taxon>Fungi</taxon>
        <taxon>Dikarya</taxon>
        <taxon>Basidiomycota</taxon>
        <taxon>Agaricomycotina</taxon>
        <taxon>Agaricomycetes</taxon>
        <taxon>Phallomycetidae</taxon>
        <taxon>Geastrales</taxon>
        <taxon>Sphaerobolaceae</taxon>
        <taxon>Sphaerobolus</taxon>
    </lineage>
</organism>
<keyword evidence="6" id="KW-0408">Iron</keyword>
<evidence type="ECO:0000256" key="2">
    <source>
        <dbReference type="ARBA" id="ARBA00010617"/>
    </source>
</evidence>
<sequence>PYLEAPIKEILRWNPNCWFMSVPHAAMEENEYHGWRIPKGSIIFANSWGIFHSEEYYKEPGIFRSE</sequence>
<evidence type="ECO:0000256" key="3">
    <source>
        <dbReference type="ARBA" id="ARBA00022617"/>
    </source>
</evidence>
<evidence type="ECO:0000313" key="8">
    <source>
        <dbReference type="EMBL" id="KIJ27636.1"/>
    </source>
</evidence>
<evidence type="ECO:0000313" key="9">
    <source>
        <dbReference type="Proteomes" id="UP000054279"/>
    </source>
</evidence>
<dbReference type="OrthoDB" id="3934656at2759"/>
<dbReference type="Gene3D" id="1.10.630.10">
    <property type="entry name" value="Cytochrome P450"/>
    <property type="match status" value="1"/>
</dbReference>
<comment type="similarity">
    <text evidence="2">Belongs to the cytochrome P450 family.</text>
</comment>
<dbReference type="GO" id="GO:0016705">
    <property type="term" value="F:oxidoreductase activity, acting on paired donors, with incorporation or reduction of molecular oxygen"/>
    <property type="evidence" value="ECO:0007669"/>
    <property type="project" value="InterPro"/>
</dbReference>
<keyword evidence="9" id="KW-1185">Reference proteome</keyword>
<accession>A0A0C9UQE8</accession>